<evidence type="ECO:0000256" key="2">
    <source>
        <dbReference type="ARBA" id="ARBA00022475"/>
    </source>
</evidence>
<name>A0A1I3A1A7_9EURY</name>
<feature type="transmembrane region" description="Helical" evidence="6">
    <location>
        <begin position="102"/>
        <end position="123"/>
    </location>
</feature>
<dbReference type="AlphaFoldDB" id="A0A1I3A1A7"/>
<dbReference type="InterPro" id="IPR001851">
    <property type="entry name" value="ABC_transp_permease"/>
</dbReference>
<dbReference type="RefSeq" id="WP_149783687.1">
    <property type="nucleotide sequence ID" value="NZ_BAAADP010000001.1"/>
</dbReference>
<dbReference type="EMBL" id="FOPZ01000004">
    <property type="protein sequence ID" value="SFH43666.1"/>
    <property type="molecule type" value="Genomic_DNA"/>
</dbReference>
<dbReference type="InterPro" id="IPR043428">
    <property type="entry name" value="LivM-like"/>
</dbReference>
<evidence type="ECO:0000256" key="5">
    <source>
        <dbReference type="ARBA" id="ARBA00023136"/>
    </source>
</evidence>
<evidence type="ECO:0000256" key="4">
    <source>
        <dbReference type="ARBA" id="ARBA00022989"/>
    </source>
</evidence>
<dbReference type="GO" id="GO:0015658">
    <property type="term" value="F:branched-chain amino acid transmembrane transporter activity"/>
    <property type="evidence" value="ECO:0007669"/>
    <property type="project" value="InterPro"/>
</dbReference>
<feature type="transmembrane region" description="Helical" evidence="6">
    <location>
        <begin position="311"/>
        <end position="336"/>
    </location>
</feature>
<evidence type="ECO:0000313" key="7">
    <source>
        <dbReference type="EMBL" id="SFH43666.1"/>
    </source>
</evidence>
<sequence length="359" mass="38109">MSLLDAFDPRETGSSTDGILSNRGRFGILALIAALAVLGPVASAVRPFWLYLLIQILVFALLALSLDFVFGYAGLLSFGHAAMFGTGGYAAALLITHVTANALVVLPAAVLTGVVVAAFIGWFSVRARGIYFAMLTLAFAQIFYVIAFADLPSTLLGVETVTGGDNGIVGLATLETFGLLDLSDRMNYYFLTLGLVALSLLSIVRLANSPFGRVLQGVRENEDRMAFIGYDVRRYKVIGFAISGGFAGLAGGLYVPFQSLAQPQLLNWTLSGELVVMLLLGGLGTLWGPMLGAGVVVLLEEQLSGFAAWEVILGSVFVVVVIFAPRGIAGALVSLWEDPEDAIGNVRDALANYREKVMK</sequence>
<dbReference type="OrthoDB" id="30958at2157"/>
<evidence type="ECO:0000256" key="1">
    <source>
        <dbReference type="ARBA" id="ARBA00004651"/>
    </source>
</evidence>
<keyword evidence="2" id="KW-1003">Cell membrane</keyword>
<feature type="transmembrane region" description="Helical" evidence="6">
    <location>
        <begin position="237"/>
        <end position="255"/>
    </location>
</feature>
<dbReference type="Proteomes" id="UP000323537">
    <property type="component" value="Unassembled WGS sequence"/>
</dbReference>
<feature type="transmembrane region" description="Helical" evidence="6">
    <location>
        <begin position="26"/>
        <end position="42"/>
    </location>
</feature>
<gene>
    <name evidence="7" type="ORF">SAMN04488066_10422</name>
</gene>
<keyword evidence="8" id="KW-1185">Reference proteome</keyword>
<accession>A0A1I3A1A7</accession>
<proteinExistence type="predicted"/>
<evidence type="ECO:0000256" key="6">
    <source>
        <dbReference type="SAM" id="Phobius"/>
    </source>
</evidence>
<dbReference type="PANTHER" id="PTHR30482">
    <property type="entry name" value="HIGH-AFFINITY BRANCHED-CHAIN AMINO ACID TRANSPORT SYSTEM PERMEASE"/>
    <property type="match status" value="1"/>
</dbReference>
<dbReference type="CDD" id="cd06581">
    <property type="entry name" value="TM_PBP1_LivM_like"/>
    <property type="match status" value="1"/>
</dbReference>
<feature type="transmembrane region" description="Helical" evidence="6">
    <location>
        <begin position="130"/>
        <end position="149"/>
    </location>
</feature>
<organism evidence="7 8">
    <name type="scientific">Halorubrum aquaticum</name>
    <dbReference type="NCBI Taxonomy" id="387340"/>
    <lineage>
        <taxon>Archaea</taxon>
        <taxon>Methanobacteriati</taxon>
        <taxon>Methanobacteriota</taxon>
        <taxon>Stenosarchaea group</taxon>
        <taxon>Halobacteria</taxon>
        <taxon>Halobacteriales</taxon>
        <taxon>Haloferacaceae</taxon>
        <taxon>Halorubrum</taxon>
    </lineage>
</organism>
<evidence type="ECO:0000256" key="3">
    <source>
        <dbReference type="ARBA" id="ARBA00022692"/>
    </source>
</evidence>
<feature type="transmembrane region" description="Helical" evidence="6">
    <location>
        <begin position="275"/>
        <end position="299"/>
    </location>
</feature>
<reference evidence="7 8" key="1">
    <citation type="submission" date="2016-10" db="EMBL/GenBank/DDBJ databases">
        <authorList>
            <person name="Varghese N."/>
            <person name="Submissions S."/>
        </authorList>
    </citation>
    <scope>NUCLEOTIDE SEQUENCE [LARGE SCALE GENOMIC DNA]</scope>
    <source>
        <strain evidence="7 8">CGMCC 1.6377</strain>
    </source>
</reference>
<keyword evidence="3 6" id="KW-0812">Transmembrane</keyword>
<keyword evidence="4 6" id="KW-1133">Transmembrane helix</keyword>
<feature type="transmembrane region" description="Helical" evidence="6">
    <location>
        <begin position="48"/>
        <end position="66"/>
    </location>
</feature>
<dbReference type="PANTHER" id="PTHR30482:SF17">
    <property type="entry name" value="ABC TRANSPORTER ATP-BINDING PROTEIN"/>
    <property type="match status" value="1"/>
</dbReference>
<dbReference type="Pfam" id="PF02653">
    <property type="entry name" value="BPD_transp_2"/>
    <property type="match status" value="1"/>
</dbReference>
<protein>
    <submittedName>
        <fullName evidence="7">Branched-chain amino acid transport system permease protein</fullName>
    </submittedName>
</protein>
<feature type="transmembrane region" description="Helical" evidence="6">
    <location>
        <begin position="73"/>
        <end position="96"/>
    </location>
</feature>
<dbReference type="GO" id="GO:0005886">
    <property type="term" value="C:plasma membrane"/>
    <property type="evidence" value="ECO:0007669"/>
    <property type="project" value="UniProtKB-SubCell"/>
</dbReference>
<feature type="transmembrane region" description="Helical" evidence="6">
    <location>
        <begin position="188"/>
        <end position="207"/>
    </location>
</feature>
<evidence type="ECO:0000313" key="8">
    <source>
        <dbReference type="Proteomes" id="UP000323537"/>
    </source>
</evidence>
<keyword evidence="5 6" id="KW-0472">Membrane</keyword>
<comment type="subcellular location">
    <subcellularLocation>
        <location evidence="1">Cell membrane</location>
        <topology evidence="1">Multi-pass membrane protein</topology>
    </subcellularLocation>
</comment>